<dbReference type="PRINTS" id="PR00245">
    <property type="entry name" value="OLFACTORYR"/>
</dbReference>
<organism evidence="13 14">
    <name type="scientific">Hemiprocne comata</name>
    <dbReference type="NCBI Taxonomy" id="243314"/>
    <lineage>
        <taxon>Eukaryota</taxon>
        <taxon>Metazoa</taxon>
        <taxon>Chordata</taxon>
        <taxon>Craniata</taxon>
        <taxon>Vertebrata</taxon>
        <taxon>Euteleostomi</taxon>
        <taxon>Archelosauria</taxon>
        <taxon>Archosauria</taxon>
        <taxon>Dinosauria</taxon>
        <taxon>Saurischia</taxon>
        <taxon>Theropoda</taxon>
        <taxon>Coelurosauria</taxon>
        <taxon>Aves</taxon>
        <taxon>Neognathae</taxon>
        <taxon>Neoaves</taxon>
        <taxon>Strisores</taxon>
        <taxon>Apodiformes</taxon>
        <taxon>Apodidae</taxon>
        <taxon>Hemiprocninae</taxon>
        <taxon>Hemiprocne</taxon>
    </lineage>
</organism>
<evidence type="ECO:0000256" key="7">
    <source>
        <dbReference type="ARBA" id="ARBA00023136"/>
    </source>
</evidence>
<dbReference type="PROSITE" id="PS00237">
    <property type="entry name" value="G_PROTEIN_RECEP_F1_1"/>
    <property type="match status" value="1"/>
</dbReference>
<keyword evidence="14" id="KW-1185">Reference proteome</keyword>
<feature type="transmembrane region" description="Helical" evidence="11">
    <location>
        <begin position="60"/>
        <end position="78"/>
    </location>
</feature>
<dbReference type="InterPro" id="IPR000276">
    <property type="entry name" value="GPCR_Rhodpsn"/>
</dbReference>
<feature type="transmembrane region" description="Helical" evidence="11">
    <location>
        <begin position="132"/>
        <end position="154"/>
    </location>
</feature>
<keyword evidence="11" id="KW-0716">Sensory transduction</keyword>
<dbReference type="OrthoDB" id="5964498at2759"/>
<dbReference type="SUPFAM" id="SSF81321">
    <property type="entry name" value="Family A G protein-coupled receptor-like"/>
    <property type="match status" value="1"/>
</dbReference>
<keyword evidence="9 10" id="KW-0807">Transducer</keyword>
<dbReference type="AlphaFoldDB" id="A0A7K9D8D6"/>
<dbReference type="GO" id="GO:0004930">
    <property type="term" value="F:G protein-coupled receptor activity"/>
    <property type="evidence" value="ECO:0007669"/>
    <property type="project" value="UniProtKB-KW"/>
</dbReference>
<dbReference type="PROSITE" id="PS50262">
    <property type="entry name" value="G_PROTEIN_RECEP_F1_2"/>
    <property type="match status" value="1"/>
</dbReference>
<evidence type="ECO:0000256" key="4">
    <source>
        <dbReference type="ARBA" id="ARBA00022725"/>
    </source>
</evidence>
<evidence type="ECO:0000313" key="14">
    <source>
        <dbReference type="Proteomes" id="UP000518305"/>
    </source>
</evidence>
<evidence type="ECO:0000256" key="9">
    <source>
        <dbReference type="ARBA" id="ARBA00023224"/>
    </source>
</evidence>
<dbReference type="GO" id="GO:0005886">
    <property type="term" value="C:plasma membrane"/>
    <property type="evidence" value="ECO:0007669"/>
    <property type="project" value="UniProtKB-SubCell"/>
</dbReference>
<feature type="transmembrane region" description="Helical" evidence="11">
    <location>
        <begin position="197"/>
        <end position="225"/>
    </location>
</feature>
<dbReference type="InterPro" id="IPR017452">
    <property type="entry name" value="GPCR_Rhodpsn_7TM"/>
</dbReference>
<dbReference type="InterPro" id="IPR000725">
    <property type="entry name" value="Olfact_rcpt"/>
</dbReference>
<dbReference type="CDD" id="cd13954">
    <property type="entry name" value="7tmA_OR"/>
    <property type="match status" value="1"/>
</dbReference>
<dbReference type="FunFam" id="1.20.1070.10:FF:000015">
    <property type="entry name" value="Olfactory receptor"/>
    <property type="match status" value="1"/>
</dbReference>
<name>A0A7K9D8D6_9AVES</name>
<keyword evidence="7 11" id="KW-0472">Membrane</keyword>
<dbReference type="Pfam" id="PF13853">
    <property type="entry name" value="7tm_4"/>
    <property type="match status" value="1"/>
</dbReference>
<dbReference type="PANTHER" id="PTHR26452">
    <property type="entry name" value="OLFACTORY RECEPTOR"/>
    <property type="match status" value="1"/>
</dbReference>
<keyword evidence="5 11" id="KW-1133">Transmembrane helix</keyword>
<evidence type="ECO:0000256" key="10">
    <source>
        <dbReference type="RuleBase" id="RU000688"/>
    </source>
</evidence>
<keyword evidence="4 11" id="KW-0552">Olfaction</keyword>
<feature type="transmembrane region" description="Helical" evidence="11">
    <location>
        <begin position="237"/>
        <end position="261"/>
    </location>
</feature>
<keyword evidence="2 11" id="KW-1003">Cell membrane</keyword>
<keyword evidence="3 10" id="KW-0812">Transmembrane</keyword>
<evidence type="ECO:0000259" key="12">
    <source>
        <dbReference type="PROSITE" id="PS50262"/>
    </source>
</evidence>
<keyword evidence="8 10" id="KW-0675">Receptor</keyword>
<dbReference type="GO" id="GO:0004984">
    <property type="term" value="F:olfactory receptor activity"/>
    <property type="evidence" value="ECO:0007669"/>
    <property type="project" value="InterPro"/>
</dbReference>
<comment type="subcellular location">
    <subcellularLocation>
        <location evidence="1 11">Cell membrane</location>
        <topology evidence="1 11">Multi-pass membrane protein</topology>
    </subcellularLocation>
</comment>
<evidence type="ECO:0000256" key="6">
    <source>
        <dbReference type="ARBA" id="ARBA00023040"/>
    </source>
</evidence>
<sequence length="312" mass="34764">TQRVNLSSQSEFVLVGLSDAPEVRFLLFVLFLIIYLATMAGNITTLVAISTDVHLHNPMYFFLGNLSLLDILCPTITVPKMLEALLLENKVISFPGCMFQLFFLIGDVTTEIFLLAVMAYDRYVAICYPLQYMNIVSLKLCAHLAIGTWVVGFFNSLLHTSLIFTLSFCDSHEVDQYYCDIPPMLALSCSPTYSRELVILTIAGVLGSSAFVATLISYIYILLAILQMKSPESRHKAFSTCGSHLAVVCLFYGTTICTYVRSSSTYSPTQDRIVSMLYGILTPLLNPLIYSLRNKEVKCSLSRVISQVRTAL</sequence>
<dbReference type="EMBL" id="VWZJ01007493">
    <property type="protein sequence ID" value="NXG61091.1"/>
    <property type="molecule type" value="Genomic_DNA"/>
</dbReference>
<feature type="non-terminal residue" evidence="13">
    <location>
        <position position="312"/>
    </location>
</feature>
<evidence type="ECO:0000256" key="5">
    <source>
        <dbReference type="ARBA" id="ARBA00022989"/>
    </source>
</evidence>
<dbReference type="Gene3D" id="1.20.1070.10">
    <property type="entry name" value="Rhodopsin 7-helix transmembrane proteins"/>
    <property type="match status" value="1"/>
</dbReference>
<feature type="domain" description="G-protein coupled receptors family 1 profile" evidence="12">
    <location>
        <begin position="41"/>
        <end position="290"/>
    </location>
</feature>
<evidence type="ECO:0000313" key="13">
    <source>
        <dbReference type="EMBL" id="NXG61091.1"/>
    </source>
</evidence>
<feature type="non-terminal residue" evidence="13">
    <location>
        <position position="1"/>
    </location>
</feature>
<comment type="caution">
    <text evidence="13">The sequence shown here is derived from an EMBL/GenBank/DDBJ whole genome shotgun (WGS) entry which is preliminary data.</text>
</comment>
<proteinExistence type="inferred from homology"/>
<dbReference type="InterPro" id="IPR050516">
    <property type="entry name" value="Olfactory_GPCR"/>
</dbReference>
<protein>
    <recommendedName>
        <fullName evidence="11">Olfactory receptor</fullName>
    </recommendedName>
</protein>
<keyword evidence="6 10" id="KW-0297">G-protein coupled receptor</keyword>
<evidence type="ECO:0000256" key="1">
    <source>
        <dbReference type="ARBA" id="ARBA00004651"/>
    </source>
</evidence>
<feature type="transmembrane region" description="Helical" evidence="11">
    <location>
        <begin position="98"/>
        <end position="120"/>
    </location>
</feature>
<dbReference type="PRINTS" id="PR00237">
    <property type="entry name" value="GPCRRHODOPSN"/>
</dbReference>
<evidence type="ECO:0000256" key="11">
    <source>
        <dbReference type="RuleBase" id="RU363047"/>
    </source>
</evidence>
<reference evidence="13 14" key="1">
    <citation type="submission" date="2019-09" db="EMBL/GenBank/DDBJ databases">
        <title>Bird 10,000 Genomes (B10K) Project - Family phase.</title>
        <authorList>
            <person name="Zhang G."/>
        </authorList>
    </citation>
    <scope>NUCLEOTIDE SEQUENCE [LARGE SCALE GENOMIC DNA]</scope>
    <source>
        <strain evidence="13">B10K-DU-001-23</strain>
        <tissue evidence="13">Muscle</tissue>
    </source>
</reference>
<gene>
    <name evidence="13" type="primary">Or5v1_1</name>
    <name evidence="13" type="ORF">HEMCOM_R00009</name>
</gene>
<evidence type="ECO:0000256" key="2">
    <source>
        <dbReference type="ARBA" id="ARBA00022475"/>
    </source>
</evidence>
<feature type="transmembrane region" description="Helical" evidence="11">
    <location>
        <begin position="25"/>
        <end position="48"/>
    </location>
</feature>
<feature type="transmembrane region" description="Helical" evidence="11">
    <location>
        <begin position="273"/>
        <end position="292"/>
    </location>
</feature>
<evidence type="ECO:0000256" key="3">
    <source>
        <dbReference type="ARBA" id="ARBA00022692"/>
    </source>
</evidence>
<comment type="similarity">
    <text evidence="10">Belongs to the G-protein coupled receptor 1 family.</text>
</comment>
<evidence type="ECO:0000256" key="8">
    <source>
        <dbReference type="ARBA" id="ARBA00023170"/>
    </source>
</evidence>
<accession>A0A7K9D8D6</accession>
<dbReference type="Proteomes" id="UP000518305">
    <property type="component" value="Unassembled WGS sequence"/>
</dbReference>